<evidence type="ECO:0000313" key="2">
    <source>
        <dbReference type="Proteomes" id="UP000187203"/>
    </source>
</evidence>
<dbReference type="AlphaFoldDB" id="A0A1R3KJS0"/>
<proteinExistence type="predicted"/>
<organism evidence="1 2">
    <name type="scientific">Corchorus olitorius</name>
    <dbReference type="NCBI Taxonomy" id="93759"/>
    <lineage>
        <taxon>Eukaryota</taxon>
        <taxon>Viridiplantae</taxon>
        <taxon>Streptophyta</taxon>
        <taxon>Embryophyta</taxon>
        <taxon>Tracheophyta</taxon>
        <taxon>Spermatophyta</taxon>
        <taxon>Magnoliopsida</taxon>
        <taxon>eudicotyledons</taxon>
        <taxon>Gunneridae</taxon>
        <taxon>Pentapetalae</taxon>
        <taxon>rosids</taxon>
        <taxon>malvids</taxon>
        <taxon>Malvales</taxon>
        <taxon>Malvaceae</taxon>
        <taxon>Grewioideae</taxon>
        <taxon>Apeibeae</taxon>
        <taxon>Corchorus</taxon>
    </lineage>
</organism>
<evidence type="ECO:0000313" key="1">
    <source>
        <dbReference type="EMBL" id="OMP07332.1"/>
    </source>
</evidence>
<comment type="caution">
    <text evidence="1">The sequence shown here is derived from an EMBL/GenBank/DDBJ whole genome shotgun (WGS) entry which is preliminary data.</text>
</comment>
<protein>
    <submittedName>
        <fullName evidence="1">Uncharacterized protein</fullName>
    </submittedName>
</protein>
<keyword evidence="2" id="KW-1185">Reference proteome</keyword>
<gene>
    <name evidence="1" type="ORF">COLO4_07434</name>
</gene>
<accession>A0A1R3KJS0</accession>
<name>A0A1R3KJS0_9ROSI</name>
<dbReference type="Proteomes" id="UP000187203">
    <property type="component" value="Unassembled WGS sequence"/>
</dbReference>
<sequence length="34" mass="3500">MGYVVFRIGPNSNSNLIPDSELVGLGDSIYTGGG</sequence>
<dbReference type="EMBL" id="AWUE01013295">
    <property type="protein sequence ID" value="OMP07332.1"/>
    <property type="molecule type" value="Genomic_DNA"/>
</dbReference>
<reference evidence="2" key="1">
    <citation type="submission" date="2013-09" db="EMBL/GenBank/DDBJ databases">
        <title>Corchorus olitorius genome sequencing.</title>
        <authorList>
            <person name="Alam M."/>
            <person name="Haque M.S."/>
            <person name="Islam M.S."/>
            <person name="Emdad E.M."/>
            <person name="Islam M.M."/>
            <person name="Ahmed B."/>
            <person name="Halim A."/>
            <person name="Hossen Q.M.M."/>
            <person name="Hossain M.Z."/>
            <person name="Ahmed R."/>
            <person name="Khan M.M."/>
            <person name="Islam R."/>
            <person name="Rashid M.M."/>
            <person name="Khan S.A."/>
            <person name="Rahman M.S."/>
            <person name="Alam M."/>
            <person name="Yahiya A.S."/>
            <person name="Khan M.S."/>
            <person name="Azam M.S."/>
            <person name="Haque T."/>
            <person name="Lashkar M.Z.H."/>
            <person name="Akhand A.I."/>
            <person name="Morshed G."/>
            <person name="Roy S."/>
            <person name="Uddin K.S."/>
            <person name="Rabeya T."/>
            <person name="Hossain A.S."/>
            <person name="Chowdhury A."/>
            <person name="Snigdha A.R."/>
            <person name="Mortoza M.S."/>
            <person name="Matin S.A."/>
            <person name="Hoque S.M.E."/>
            <person name="Islam M.K."/>
            <person name="Roy D.K."/>
            <person name="Haider R."/>
            <person name="Moosa M.M."/>
            <person name="Elias S.M."/>
            <person name="Hasan A.M."/>
            <person name="Jahan S."/>
            <person name="Shafiuddin M."/>
            <person name="Mahmood N."/>
            <person name="Shommy N.S."/>
        </authorList>
    </citation>
    <scope>NUCLEOTIDE SEQUENCE [LARGE SCALE GENOMIC DNA]</scope>
    <source>
        <strain evidence="2">cv. O-4</strain>
    </source>
</reference>